<feature type="coiled-coil region" evidence="1">
    <location>
        <begin position="150"/>
        <end position="177"/>
    </location>
</feature>
<accession>A0P2K8</accession>
<evidence type="ECO:0000313" key="3">
    <source>
        <dbReference type="Proteomes" id="UP000004848"/>
    </source>
</evidence>
<dbReference type="Proteomes" id="UP000004848">
    <property type="component" value="Unassembled WGS sequence"/>
</dbReference>
<name>A0P2K8_ROSAI</name>
<evidence type="ECO:0000256" key="1">
    <source>
        <dbReference type="SAM" id="Coils"/>
    </source>
</evidence>
<organism evidence="2 3">
    <name type="scientific">Roseibium aggregatum (strain ATCC 25650 / DSM 13394 / JCM 20685 / NBRC 16684 / NCIMB 2208 / IAM 12614 / B1)</name>
    <name type="common">Stappia aggregata</name>
    <dbReference type="NCBI Taxonomy" id="384765"/>
    <lineage>
        <taxon>Bacteria</taxon>
        <taxon>Pseudomonadati</taxon>
        <taxon>Pseudomonadota</taxon>
        <taxon>Alphaproteobacteria</taxon>
        <taxon>Hyphomicrobiales</taxon>
        <taxon>Stappiaceae</taxon>
        <taxon>Roseibium</taxon>
    </lineage>
</organism>
<comment type="caution">
    <text evidence="2">The sequence shown here is derived from an EMBL/GenBank/DDBJ whole genome shotgun (WGS) entry which is preliminary data.</text>
</comment>
<reference evidence="2 3" key="1">
    <citation type="submission" date="2006-05" db="EMBL/GenBank/DDBJ databases">
        <authorList>
            <person name="King G."/>
            <person name="Ferriera S."/>
            <person name="Johnson J."/>
            <person name="Kravitz S."/>
            <person name="Beeson K."/>
            <person name="Sutton G."/>
            <person name="Rogers Y.-H."/>
            <person name="Friedman R."/>
            <person name="Frazier M."/>
            <person name="Venter J.C."/>
        </authorList>
    </citation>
    <scope>NUCLEOTIDE SEQUENCE [LARGE SCALE GENOMIC DNA]</scope>
    <source>
        <strain evidence="3">ATCC 25650 / DSM 13394 / JCM 20685 / NBRC 16684 / NCIMB 2208 / IAM 12614 / B1</strain>
    </source>
</reference>
<sequence length="468" mass="54269">MSCGQNITIFSKFKVCKLADYEISNDRSYKEQVACDNGPNDASEYNRLLKRRISKINKIVENKNEKISSYEERIQELGKQLPDLNISEEAGHPMGEGSDLAVSFDKVIETFNDYFELTKNNLADWCELFEEKTFYRYEPSRDSSPLKSKFKKFEESFEELEEKIVSLSRNGPEAEEEVGPVYLAGPMRGNRIPNKSGNSAATETNSSIENKLKGFLHQYPESIESLEKHYGPQYRNDPEHIERERTTHLSLIQQNQVRRSGSRYLQVNAVKTERLKAALLHNLLQDSIMFIVSGVVEKANKHNRDLIDNNLKIPTEFDLEEVGDCSQQDLKDLSLLLNLKLYDQIKKKILEKKNDVIFDDIIDEMSENICNVISGAADCIVKNPQLFLYNNIHGLNKQLIYLYIQHFADSETNNKQDRTEFVKKIKEDCIEWLTEGGKDHRREKLTFTDDTFDEVKSEDDKFDYQMLF</sequence>
<keyword evidence="1" id="KW-0175">Coiled coil</keyword>
<proteinExistence type="predicted"/>
<feature type="coiled-coil region" evidence="1">
    <location>
        <begin position="46"/>
        <end position="80"/>
    </location>
</feature>
<protein>
    <submittedName>
        <fullName evidence="2">Uncharacterized protein</fullName>
    </submittedName>
</protein>
<dbReference type="AlphaFoldDB" id="A0P2K8"/>
<evidence type="ECO:0000313" key="2">
    <source>
        <dbReference type="EMBL" id="EAV40661.1"/>
    </source>
</evidence>
<gene>
    <name evidence="2" type="ORF">SIAM614_00427</name>
</gene>
<dbReference type="EMBL" id="AAUW01000027">
    <property type="protein sequence ID" value="EAV40661.1"/>
    <property type="molecule type" value="Genomic_DNA"/>
</dbReference>